<keyword evidence="2" id="KW-1185">Reference proteome</keyword>
<dbReference type="GeneID" id="5487022"/>
<accession>A7ES93</accession>
<protein>
    <submittedName>
        <fullName evidence="1">Uncharacterized protein</fullName>
    </submittedName>
</protein>
<name>A7ES93_SCLS1</name>
<dbReference type="KEGG" id="ssl:SS1G_08198"/>
<sequence>MHQYLGGTAVLRNINNLANQKGVIMNTLFTTASSLRTLCNGIGADERIFSNESGRQDYGRAGLGLSRSCAEQVVQSSSN</sequence>
<dbReference type="RefSeq" id="XP_001590458.1">
    <property type="nucleotide sequence ID" value="XM_001590408.1"/>
</dbReference>
<dbReference type="InParanoid" id="A7ES93"/>
<gene>
    <name evidence="1" type="ORF">SS1G_08198</name>
</gene>
<proteinExistence type="predicted"/>
<evidence type="ECO:0000313" key="1">
    <source>
        <dbReference type="EMBL" id="EDN92335.1"/>
    </source>
</evidence>
<dbReference type="AlphaFoldDB" id="A7ES93"/>
<dbReference type="EMBL" id="CH476631">
    <property type="protein sequence ID" value="EDN92335.1"/>
    <property type="molecule type" value="Genomic_DNA"/>
</dbReference>
<dbReference type="HOGENOM" id="CLU_2607457_0_0_1"/>
<organism evidence="1 2">
    <name type="scientific">Sclerotinia sclerotiorum (strain ATCC 18683 / 1980 / Ss-1)</name>
    <name type="common">White mold</name>
    <name type="synonym">Whetzelinia sclerotiorum</name>
    <dbReference type="NCBI Taxonomy" id="665079"/>
    <lineage>
        <taxon>Eukaryota</taxon>
        <taxon>Fungi</taxon>
        <taxon>Dikarya</taxon>
        <taxon>Ascomycota</taxon>
        <taxon>Pezizomycotina</taxon>
        <taxon>Leotiomycetes</taxon>
        <taxon>Helotiales</taxon>
        <taxon>Sclerotiniaceae</taxon>
        <taxon>Sclerotinia</taxon>
    </lineage>
</organism>
<dbReference type="Proteomes" id="UP000001312">
    <property type="component" value="Unassembled WGS sequence"/>
</dbReference>
<reference evidence="2" key="1">
    <citation type="journal article" date="2011" name="PLoS Genet.">
        <title>Genomic analysis of the necrotrophic fungal pathogens Sclerotinia sclerotiorum and Botrytis cinerea.</title>
        <authorList>
            <person name="Amselem J."/>
            <person name="Cuomo C.A."/>
            <person name="van Kan J.A."/>
            <person name="Viaud M."/>
            <person name="Benito E.P."/>
            <person name="Couloux A."/>
            <person name="Coutinho P.M."/>
            <person name="de Vries R.P."/>
            <person name="Dyer P.S."/>
            <person name="Fillinger S."/>
            <person name="Fournier E."/>
            <person name="Gout L."/>
            <person name="Hahn M."/>
            <person name="Kohn L."/>
            <person name="Lapalu N."/>
            <person name="Plummer K.M."/>
            <person name="Pradier J.M."/>
            <person name="Quevillon E."/>
            <person name="Sharon A."/>
            <person name="Simon A."/>
            <person name="ten Have A."/>
            <person name="Tudzynski B."/>
            <person name="Tudzynski P."/>
            <person name="Wincker P."/>
            <person name="Andrew M."/>
            <person name="Anthouard V."/>
            <person name="Beever R.E."/>
            <person name="Beffa R."/>
            <person name="Benoit I."/>
            <person name="Bouzid O."/>
            <person name="Brault B."/>
            <person name="Chen Z."/>
            <person name="Choquer M."/>
            <person name="Collemare J."/>
            <person name="Cotton P."/>
            <person name="Danchin E.G."/>
            <person name="Da Silva C."/>
            <person name="Gautier A."/>
            <person name="Giraud C."/>
            <person name="Giraud T."/>
            <person name="Gonzalez C."/>
            <person name="Grossetete S."/>
            <person name="Guldener U."/>
            <person name="Henrissat B."/>
            <person name="Howlett B.J."/>
            <person name="Kodira C."/>
            <person name="Kretschmer M."/>
            <person name="Lappartient A."/>
            <person name="Leroch M."/>
            <person name="Levis C."/>
            <person name="Mauceli E."/>
            <person name="Neuveglise C."/>
            <person name="Oeser B."/>
            <person name="Pearson M."/>
            <person name="Poulain J."/>
            <person name="Poussereau N."/>
            <person name="Quesneville H."/>
            <person name="Rascle C."/>
            <person name="Schumacher J."/>
            <person name="Segurens B."/>
            <person name="Sexton A."/>
            <person name="Silva E."/>
            <person name="Sirven C."/>
            <person name="Soanes D.M."/>
            <person name="Talbot N.J."/>
            <person name="Templeton M."/>
            <person name="Yandava C."/>
            <person name="Yarden O."/>
            <person name="Zeng Q."/>
            <person name="Rollins J.A."/>
            <person name="Lebrun M.H."/>
            <person name="Dickman M."/>
        </authorList>
    </citation>
    <scope>NUCLEOTIDE SEQUENCE [LARGE SCALE GENOMIC DNA]</scope>
    <source>
        <strain evidence="2">ATCC 18683 / 1980 / Ss-1</strain>
    </source>
</reference>
<evidence type="ECO:0000313" key="2">
    <source>
        <dbReference type="Proteomes" id="UP000001312"/>
    </source>
</evidence>